<dbReference type="GO" id="GO:0016787">
    <property type="term" value="F:hydrolase activity"/>
    <property type="evidence" value="ECO:0007669"/>
    <property type="project" value="UniProtKB-KW"/>
</dbReference>
<reference evidence="1 2" key="2">
    <citation type="journal article" date="2021" name="Microorganisms">
        <title>The Ever-Expanding Pseudomonas Genus: Description of 43 New Species and Partition of the Pseudomonas putida Group.</title>
        <authorList>
            <person name="Girard L."/>
            <person name="Lood C."/>
            <person name="Hofte M."/>
            <person name="Vandamme P."/>
            <person name="Rokni-Zadeh H."/>
            <person name="van Noort V."/>
            <person name="Lavigne R."/>
            <person name="De Mot R."/>
        </authorList>
    </citation>
    <scope>NUCLEOTIDE SEQUENCE [LARGE SCALE GENOMIC DNA]</scope>
    <source>
        <strain evidence="1 2">SWRI65</strain>
    </source>
</reference>
<organism evidence="1 2">
    <name type="scientific">Pseudomonas hamedanensis</name>
    <dbReference type="NCBI Taxonomy" id="2745504"/>
    <lineage>
        <taxon>Bacteria</taxon>
        <taxon>Pseudomonadati</taxon>
        <taxon>Pseudomonadota</taxon>
        <taxon>Gammaproteobacteria</taxon>
        <taxon>Pseudomonadales</taxon>
        <taxon>Pseudomonadaceae</taxon>
        <taxon>Pseudomonas</taxon>
    </lineage>
</organism>
<reference evidence="1 2" key="1">
    <citation type="journal article" date="2020" name="Microorganisms">
        <title>Reliable Identification of Environmental Pseudomonas Isolates Using the rpoD Gene.</title>
        <authorList>
            <consortium name="The Broad Institute Genome Sequencing Platform"/>
            <person name="Girard L."/>
            <person name="Lood C."/>
            <person name="Rokni-Zadeh H."/>
            <person name="van Noort V."/>
            <person name="Lavigne R."/>
            <person name="De Mot R."/>
        </authorList>
    </citation>
    <scope>NUCLEOTIDE SEQUENCE [LARGE SCALE GENOMIC DNA]</scope>
    <source>
        <strain evidence="1 2">SWRI65</strain>
    </source>
</reference>
<evidence type="ECO:0000313" key="1">
    <source>
        <dbReference type="EMBL" id="QXI16418.1"/>
    </source>
</evidence>
<accession>A0A9E6TFX2</accession>
<keyword evidence="1" id="KW-0378">Hydrolase</keyword>
<sequence>MSEVSAPTETPHAKREVKAHTLTCKTDQTNKQVAISLRNFVVFFIGGAGDQESYYFSGPNNNVDAVREIFIRDAKALNFPVGKFESWPLGYNDFITDKDLSEKVLAKIPDCSTAVYIVGHSLGGWNGAHLSATLTEKGYTVRMLLTIDPVGEGVMVWGISNIYRLPPKPKAQYWVNIRAAPKITNVSDTVASFGEQWEISTGPNVMGRVNVNHADANIMYLRPLDNGKTARQIFNESVLSFFKE</sequence>
<evidence type="ECO:0000313" key="2">
    <source>
        <dbReference type="Proteomes" id="UP000631521"/>
    </source>
</evidence>
<protein>
    <submittedName>
        <fullName evidence="1">Alpha/beta hydrolase</fullName>
    </submittedName>
</protein>
<proteinExistence type="predicted"/>
<dbReference type="AlphaFoldDB" id="A0A9E6TFX2"/>
<keyword evidence="2" id="KW-1185">Reference proteome</keyword>
<name>A0A9E6TFX2_9PSED</name>
<dbReference type="KEGG" id="phv:HU739_021235"/>
<dbReference type="RefSeq" id="WP_186546997.1">
    <property type="nucleotide sequence ID" value="NZ_CP077091.1"/>
</dbReference>
<dbReference type="InterPro" id="IPR029058">
    <property type="entry name" value="AB_hydrolase_fold"/>
</dbReference>
<dbReference type="EMBL" id="CP077091">
    <property type="protein sequence ID" value="QXI16418.1"/>
    <property type="molecule type" value="Genomic_DNA"/>
</dbReference>
<dbReference type="SUPFAM" id="SSF53474">
    <property type="entry name" value="alpha/beta-Hydrolases"/>
    <property type="match status" value="1"/>
</dbReference>
<dbReference type="Proteomes" id="UP000631521">
    <property type="component" value="Chromosome"/>
</dbReference>
<gene>
    <name evidence="1" type="ORF">HU739_021235</name>
</gene>